<feature type="domain" description="OSK" evidence="1">
    <location>
        <begin position="262"/>
        <end position="402"/>
    </location>
</feature>
<evidence type="ECO:0000313" key="3">
    <source>
        <dbReference type="Proteomes" id="UP000291343"/>
    </source>
</evidence>
<protein>
    <recommendedName>
        <fullName evidence="1">OSK domain-containing protein</fullName>
    </recommendedName>
</protein>
<comment type="caution">
    <text evidence="2">The sequence shown here is derived from an EMBL/GenBank/DDBJ whole genome shotgun (WGS) entry which is preliminary data.</text>
</comment>
<evidence type="ECO:0000259" key="1">
    <source>
        <dbReference type="Pfam" id="PF17182"/>
    </source>
</evidence>
<dbReference type="STRING" id="195883.A0A482XPB9"/>
<dbReference type="InParanoid" id="A0A482XPB9"/>
<dbReference type="Gene3D" id="3.40.50.1110">
    <property type="entry name" value="SGNH hydrolase"/>
    <property type="match status" value="1"/>
</dbReference>
<dbReference type="CDD" id="cd00229">
    <property type="entry name" value="SGNH_hydrolase"/>
    <property type="match status" value="1"/>
</dbReference>
<proteinExistence type="predicted"/>
<gene>
    <name evidence="2" type="ORF">LSTR_LSTR005976</name>
</gene>
<evidence type="ECO:0000313" key="2">
    <source>
        <dbReference type="EMBL" id="RZF47712.1"/>
    </source>
</evidence>
<dbReference type="InterPro" id="IPR033447">
    <property type="entry name" value="OSK"/>
</dbReference>
<dbReference type="SUPFAM" id="SSF52266">
    <property type="entry name" value="SGNH hydrolase"/>
    <property type="match status" value="1"/>
</dbReference>
<dbReference type="Pfam" id="PF17182">
    <property type="entry name" value="OSK"/>
    <property type="match status" value="1"/>
</dbReference>
<name>A0A482XPB9_LAOST</name>
<keyword evidence="3" id="KW-1185">Reference proteome</keyword>
<organism evidence="2 3">
    <name type="scientific">Laodelphax striatellus</name>
    <name type="common">Small brown planthopper</name>
    <name type="synonym">Delphax striatella</name>
    <dbReference type="NCBI Taxonomy" id="195883"/>
    <lineage>
        <taxon>Eukaryota</taxon>
        <taxon>Metazoa</taxon>
        <taxon>Ecdysozoa</taxon>
        <taxon>Arthropoda</taxon>
        <taxon>Hexapoda</taxon>
        <taxon>Insecta</taxon>
        <taxon>Pterygota</taxon>
        <taxon>Neoptera</taxon>
        <taxon>Paraneoptera</taxon>
        <taxon>Hemiptera</taxon>
        <taxon>Auchenorrhyncha</taxon>
        <taxon>Fulgoroidea</taxon>
        <taxon>Delphacidae</taxon>
        <taxon>Criomorphinae</taxon>
        <taxon>Laodelphax</taxon>
    </lineage>
</organism>
<accession>A0A482XPB9</accession>
<dbReference type="OrthoDB" id="10034606at2759"/>
<dbReference type="Proteomes" id="UP000291343">
    <property type="component" value="Unassembled WGS sequence"/>
</dbReference>
<dbReference type="EMBL" id="QKKF02003370">
    <property type="protein sequence ID" value="RZF47712.1"/>
    <property type="molecule type" value="Genomic_DNA"/>
</dbReference>
<dbReference type="InterPro" id="IPR036514">
    <property type="entry name" value="SGNH_hydro_sf"/>
</dbReference>
<dbReference type="AlphaFoldDB" id="A0A482XPB9"/>
<sequence length="464" mass="52442">METTKYSVDGSMIIKNYYKSSKPLNFKLKRHSFPEMKFDSCKNKSSSIESLINFSGTRHSVSSNSETLNSIGKKRKFSLNTHLVPRSVCLNTNAILKERVMRPNFPDEQPLDYHALSLNSNNLRTLLNDSEGLKSTVDREISQNNVTFASKISQNDSTVVSESKEFESFVESGVFYNNATFASEISQSNSTVVSEVPMNNSTIASECSTYELDFTKNKRSSLIWSQISVPSSAVPSIFESISDEEIEASIKDEEIEVSIKDEEKEAIIKDVVPIFNGYQLIGDSQLLRFSQKILGLQREFTHSSSGSLGLCVSGQTIADLHRRIKENFHPVGEQVILLIGTNDLLKGTTTSNMCRGLTFLIQDILLSAKKLIVLTLPPVPKLARSEDHWNRLDAYNGWIKSLPENYQGKLTVGDISPFFYRLPSKFCRLNFFEKWFYGGRRKDLIHINEEGFQVIKSFLLKQIL</sequence>
<dbReference type="SMR" id="A0A482XPB9"/>
<reference evidence="2 3" key="1">
    <citation type="journal article" date="2017" name="Gigascience">
        <title>Genome sequence of the small brown planthopper, Laodelphax striatellus.</title>
        <authorList>
            <person name="Zhu J."/>
            <person name="Jiang F."/>
            <person name="Wang X."/>
            <person name="Yang P."/>
            <person name="Bao Y."/>
            <person name="Zhao W."/>
            <person name="Wang W."/>
            <person name="Lu H."/>
            <person name="Wang Q."/>
            <person name="Cui N."/>
            <person name="Li J."/>
            <person name="Chen X."/>
            <person name="Luo L."/>
            <person name="Yu J."/>
            <person name="Kang L."/>
            <person name="Cui F."/>
        </authorList>
    </citation>
    <scope>NUCLEOTIDE SEQUENCE [LARGE SCALE GENOMIC DNA]</scope>
    <source>
        <strain evidence="2">Lst14</strain>
    </source>
</reference>